<dbReference type="OrthoDB" id="9789566at2"/>
<dbReference type="InterPro" id="IPR036271">
    <property type="entry name" value="Tet_transcr_reg_TetR-rel_C_sf"/>
</dbReference>
<dbReference type="SUPFAM" id="SSF46689">
    <property type="entry name" value="Homeodomain-like"/>
    <property type="match status" value="1"/>
</dbReference>
<dbReference type="InterPro" id="IPR023772">
    <property type="entry name" value="DNA-bd_HTH_TetR-type_CS"/>
</dbReference>
<evidence type="ECO:0000313" key="5">
    <source>
        <dbReference type="Proteomes" id="UP000199580"/>
    </source>
</evidence>
<keyword evidence="1 2" id="KW-0238">DNA-binding</keyword>
<dbReference type="InterPro" id="IPR009057">
    <property type="entry name" value="Homeodomain-like_sf"/>
</dbReference>
<dbReference type="PANTHER" id="PTHR30328">
    <property type="entry name" value="TRANSCRIPTIONAL REPRESSOR"/>
    <property type="match status" value="1"/>
</dbReference>
<dbReference type="PANTHER" id="PTHR30328:SF54">
    <property type="entry name" value="HTH-TYPE TRANSCRIPTIONAL REPRESSOR SCO4008"/>
    <property type="match status" value="1"/>
</dbReference>
<accession>A0A1G8W5G5</accession>
<evidence type="ECO:0000313" key="4">
    <source>
        <dbReference type="EMBL" id="SDJ73343.1"/>
    </source>
</evidence>
<reference evidence="4 5" key="1">
    <citation type="submission" date="2016-10" db="EMBL/GenBank/DDBJ databases">
        <authorList>
            <person name="de Groot N.N."/>
        </authorList>
    </citation>
    <scope>NUCLEOTIDE SEQUENCE [LARGE SCALE GENOMIC DNA]</scope>
    <source>
        <strain evidence="4 5">CGMCC 1.10076</strain>
    </source>
</reference>
<dbReference type="PROSITE" id="PS01081">
    <property type="entry name" value="HTH_TETR_1"/>
    <property type="match status" value="1"/>
</dbReference>
<dbReference type="STRING" id="1128970.SAMN04487935_1655"/>
<dbReference type="Pfam" id="PF00440">
    <property type="entry name" value="TetR_N"/>
    <property type="match status" value="1"/>
</dbReference>
<protein>
    <submittedName>
        <fullName evidence="4">Transcriptional regulator, TetR family</fullName>
    </submittedName>
</protein>
<dbReference type="PRINTS" id="PR00455">
    <property type="entry name" value="HTHTETR"/>
</dbReference>
<dbReference type="Proteomes" id="UP000199580">
    <property type="component" value="Unassembled WGS sequence"/>
</dbReference>
<dbReference type="PROSITE" id="PS50977">
    <property type="entry name" value="HTH_TETR_2"/>
    <property type="match status" value="1"/>
</dbReference>
<gene>
    <name evidence="4" type="ORF">SAMN04487935_1655</name>
</gene>
<evidence type="ECO:0000256" key="1">
    <source>
        <dbReference type="ARBA" id="ARBA00023125"/>
    </source>
</evidence>
<dbReference type="InterPro" id="IPR050109">
    <property type="entry name" value="HTH-type_TetR-like_transc_reg"/>
</dbReference>
<dbReference type="Gene3D" id="1.10.10.60">
    <property type="entry name" value="Homeodomain-like"/>
    <property type="match status" value="1"/>
</dbReference>
<dbReference type="EMBL" id="FNEZ01000002">
    <property type="protein sequence ID" value="SDJ73343.1"/>
    <property type="molecule type" value="Genomic_DNA"/>
</dbReference>
<dbReference type="InterPro" id="IPR001647">
    <property type="entry name" value="HTH_TetR"/>
</dbReference>
<dbReference type="AlphaFoldDB" id="A0A1G8W5G5"/>
<evidence type="ECO:0000256" key="2">
    <source>
        <dbReference type="PROSITE-ProRule" id="PRU00335"/>
    </source>
</evidence>
<proteinExistence type="predicted"/>
<dbReference type="GO" id="GO:0003677">
    <property type="term" value="F:DNA binding"/>
    <property type="evidence" value="ECO:0007669"/>
    <property type="project" value="UniProtKB-UniRule"/>
</dbReference>
<dbReference type="RefSeq" id="WP_091393702.1">
    <property type="nucleotide sequence ID" value="NZ_BKAI01000003.1"/>
</dbReference>
<organism evidence="4 5">
    <name type="scientific">Flavobacterium noncentrifugens</name>
    <dbReference type="NCBI Taxonomy" id="1128970"/>
    <lineage>
        <taxon>Bacteria</taxon>
        <taxon>Pseudomonadati</taxon>
        <taxon>Bacteroidota</taxon>
        <taxon>Flavobacteriia</taxon>
        <taxon>Flavobacteriales</taxon>
        <taxon>Flavobacteriaceae</taxon>
        <taxon>Flavobacterium</taxon>
    </lineage>
</organism>
<evidence type="ECO:0000259" key="3">
    <source>
        <dbReference type="PROSITE" id="PS50977"/>
    </source>
</evidence>
<feature type="DNA-binding region" description="H-T-H motif" evidence="2">
    <location>
        <begin position="29"/>
        <end position="48"/>
    </location>
</feature>
<feature type="domain" description="HTH tetR-type" evidence="3">
    <location>
        <begin position="6"/>
        <end position="66"/>
    </location>
</feature>
<dbReference type="SUPFAM" id="SSF48498">
    <property type="entry name" value="Tetracyclin repressor-like, C-terminal domain"/>
    <property type="match status" value="1"/>
</dbReference>
<keyword evidence="5" id="KW-1185">Reference proteome</keyword>
<dbReference type="Pfam" id="PF17938">
    <property type="entry name" value="TetR_C_29"/>
    <property type="match status" value="1"/>
</dbReference>
<dbReference type="Gene3D" id="1.10.357.10">
    <property type="entry name" value="Tetracycline Repressor, domain 2"/>
    <property type="match status" value="1"/>
</dbReference>
<dbReference type="InterPro" id="IPR041474">
    <property type="entry name" value="NicS_C"/>
</dbReference>
<sequence>MTLDLNDKQIRILLVAEKLFAEKGFDGTSIRNISKDAKINIAMVSYYFGSKEKMLESLIYFRTSDLKMQLENLYQEAIEPMEKINKLIDLYITRINKNKCIYQILHFELSNKKRAVDIKSFTEVKRQNLISLEKIITEGQEKGIFKKDINVILLPPTILGTFFHFQMNRPYFEELLDLRTDEAFDNYIKTDLTKHIKQTIKALLINEI</sequence>
<name>A0A1G8W5G5_9FLAO</name>